<feature type="region of interest" description="Disordered" evidence="1">
    <location>
        <begin position="1"/>
        <end position="20"/>
    </location>
</feature>
<keyword evidence="3" id="KW-1185">Reference proteome</keyword>
<feature type="compositionally biased region" description="Polar residues" evidence="1">
    <location>
        <begin position="64"/>
        <end position="78"/>
    </location>
</feature>
<dbReference type="AlphaFoldDB" id="A0A8H6LUP7"/>
<sequence length="318" mass="35285">MTNGTTALPRHAIPSKPNRDRALQVGASHVIDANAARITDRRSGRTMSDENTQSKRDSMAGQRIKQTALTRGRDGSSTIRTHIHPLLFTSIGRRGHEPGRSLLGNRIPSTGVKPTTLVLYIIYALCRGPTVRAHVTIEEKGGGGQYREESPPTSKRSLNKVTGQEDPETAPTASPRIASQRKEGQIIPTGHYTSPQTDGRPPSKKSPAQHRTGSRHLKTPALGTHIEDEGTWKADIPLDGHDTWGKVAEGKSRRIHEHRTKSRALGVRRYERGTGMYQADSRRGWTKRDEDKAKDVRNIKNGRRMVDRTKTDNKNTKT</sequence>
<feature type="region of interest" description="Disordered" evidence="1">
    <location>
        <begin position="34"/>
        <end position="78"/>
    </location>
</feature>
<dbReference type="Proteomes" id="UP000521943">
    <property type="component" value="Unassembled WGS sequence"/>
</dbReference>
<reference evidence="2 3" key="1">
    <citation type="submission" date="2020-07" db="EMBL/GenBank/DDBJ databases">
        <title>Comparative genomics of pyrophilous fungi reveals a link between fire events and developmental genes.</title>
        <authorList>
            <consortium name="DOE Joint Genome Institute"/>
            <person name="Steindorff A.S."/>
            <person name="Carver A."/>
            <person name="Calhoun S."/>
            <person name="Stillman K."/>
            <person name="Liu H."/>
            <person name="Lipzen A."/>
            <person name="Pangilinan J."/>
            <person name="Labutti K."/>
            <person name="Bruns T.D."/>
            <person name="Grigoriev I.V."/>
        </authorList>
    </citation>
    <scope>NUCLEOTIDE SEQUENCE [LARGE SCALE GENOMIC DNA]</scope>
    <source>
        <strain evidence="2 3">CBS 144469</strain>
    </source>
</reference>
<feature type="compositionally biased region" description="Basic and acidic residues" evidence="1">
    <location>
        <begin position="141"/>
        <end position="150"/>
    </location>
</feature>
<gene>
    <name evidence="2" type="ORF">DFP72DRAFT_857351</name>
</gene>
<feature type="compositionally biased region" description="Basic and acidic residues" evidence="1">
    <location>
        <begin position="280"/>
        <end position="318"/>
    </location>
</feature>
<evidence type="ECO:0000313" key="2">
    <source>
        <dbReference type="EMBL" id="KAF6744558.1"/>
    </source>
</evidence>
<evidence type="ECO:0000313" key="3">
    <source>
        <dbReference type="Proteomes" id="UP000521943"/>
    </source>
</evidence>
<evidence type="ECO:0000256" key="1">
    <source>
        <dbReference type="SAM" id="MobiDB-lite"/>
    </source>
</evidence>
<protein>
    <submittedName>
        <fullName evidence="2">Uncharacterized protein</fullName>
    </submittedName>
</protein>
<proteinExistence type="predicted"/>
<dbReference type="EMBL" id="JACGCI010000118">
    <property type="protein sequence ID" value="KAF6744558.1"/>
    <property type="molecule type" value="Genomic_DNA"/>
</dbReference>
<feature type="region of interest" description="Disordered" evidence="1">
    <location>
        <begin position="250"/>
        <end position="318"/>
    </location>
</feature>
<feature type="region of interest" description="Disordered" evidence="1">
    <location>
        <begin position="141"/>
        <end position="228"/>
    </location>
</feature>
<feature type="compositionally biased region" description="Basic residues" evidence="1">
    <location>
        <begin position="253"/>
        <end position="262"/>
    </location>
</feature>
<organism evidence="2 3">
    <name type="scientific">Ephemerocybe angulata</name>
    <dbReference type="NCBI Taxonomy" id="980116"/>
    <lineage>
        <taxon>Eukaryota</taxon>
        <taxon>Fungi</taxon>
        <taxon>Dikarya</taxon>
        <taxon>Basidiomycota</taxon>
        <taxon>Agaricomycotina</taxon>
        <taxon>Agaricomycetes</taxon>
        <taxon>Agaricomycetidae</taxon>
        <taxon>Agaricales</taxon>
        <taxon>Agaricineae</taxon>
        <taxon>Psathyrellaceae</taxon>
        <taxon>Ephemerocybe</taxon>
    </lineage>
</organism>
<comment type="caution">
    <text evidence="2">The sequence shown here is derived from an EMBL/GenBank/DDBJ whole genome shotgun (WGS) entry which is preliminary data.</text>
</comment>
<accession>A0A8H6LUP7</accession>
<feature type="compositionally biased region" description="Polar residues" evidence="1">
    <location>
        <begin position="151"/>
        <end position="162"/>
    </location>
</feature>
<name>A0A8H6LUP7_9AGAR</name>